<sequence length="36" mass="4523">MWEIPRHIEESDFEYLQSKVSYLEGMMSNIFHYQRK</sequence>
<gene>
    <name evidence="1" type="ORF">FHS90_001805</name>
</gene>
<protein>
    <submittedName>
        <fullName evidence="1">Uncharacterized protein</fullName>
    </submittedName>
</protein>
<accession>A0A839GBY3</accession>
<evidence type="ECO:0000313" key="2">
    <source>
        <dbReference type="Proteomes" id="UP000563094"/>
    </source>
</evidence>
<comment type="caution">
    <text evidence="1">The sequence shown here is derived from an EMBL/GenBank/DDBJ whole genome shotgun (WGS) entry which is preliminary data.</text>
</comment>
<organism evidence="1 2">
    <name type="scientific">Rufibacter quisquiliarum</name>
    <dbReference type="NCBI Taxonomy" id="1549639"/>
    <lineage>
        <taxon>Bacteria</taxon>
        <taxon>Pseudomonadati</taxon>
        <taxon>Bacteroidota</taxon>
        <taxon>Cytophagia</taxon>
        <taxon>Cytophagales</taxon>
        <taxon>Hymenobacteraceae</taxon>
        <taxon>Rufibacter</taxon>
    </lineage>
</organism>
<dbReference type="AlphaFoldDB" id="A0A839GBY3"/>
<proteinExistence type="predicted"/>
<keyword evidence="2" id="KW-1185">Reference proteome</keyword>
<reference evidence="1 2" key="1">
    <citation type="submission" date="2020-08" db="EMBL/GenBank/DDBJ databases">
        <title>Genomic Encyclopedia of Type Strains, Phase IV (KMG-IV): sequencing the most valuable type-strain genomes for metagenomic binning, comparative biology and taxonomic classification.</title>
        <authorList>
            <person name="Goeker M."/>
        </authorList>
    </citation>
    <scope>NUCLEOTIDE SEQUENCE [LARGE SCALE GENOMIC DNA]</scope>
    <source>
        <strain evidence="1 2">DSM 29854</strain>
    </source>
</reference>
<evidence type="ECO:0000313" key="1">
    <source>
        <dbReference type="EMBL" id="MBA9077094.1"/>
    </source>
</evidence>
<dbReference type="Proteomes" id="UP000563094">
    <property type="component" value="Unassembled WGS sequence"/>
</dbReference>
<name>A0A839GBY3_9BACT</name>
<dbReference type="EMBL" id="JACJIQ010000006">
    <property type="protein sequence ID" value="MBA9077094.1"/>
    <property type="molecule type" value="Genomic_DNA"/>
</dbReference>